<dbReference type="InterPro" id="IPR029016">
    <property type="entry name" value="GAF-like_dom_sf"/>
</dbReference>
<dbReference type="InterPro" id="IPR013656">
    <property type="entry name" value="PAS_4"/>
</dbReference>
<dbReference type="InterPro" id="IPR001610">
    <property type="entry name" value="PAC"/>
</dbReference>
<comment type="subcellular location">
    <subcellularLocation>
        <location evidence="2">Cell membrane</location>
        <topology evidence="2">Multi-pass membrane protein</topology>
    </subcellularLocation>
</comment>
<dbReference type="InterPro" id="IPR000014">
    <property type="entry name" value="PAS"/>
</dbReference>
<dbReference type="SMART" id="SM00304">
    <property type="entry name" value="HAMP"/>
    <property type="match status" value="1"/>
</dbReference>
<proteinExistence type="predicted"/>
<dbReference type="SMART" id="SM00086">
    <property type="entry name" value="PAC"/>
    <property type="match status" value="2"/>
</dbReference>
<dbReference type="AlphaFoldDB" id="A0A935PV50"/>
<dbReference type="SUPFAM" id="SSF55785">
    <property type="entry name" value="PYP-like sensor domain (PAS domain)"/>
    <property type="match status" value="3"/>
</dbReference>
<dbReference type="PROSITE" id="PS50112">
    <property type="entry name" value="PAS"/>
    <property type="match status" value="3"/>
</dbReference>
<dbReference type="InterPro" id="IPR000700">
    <property type="entry name" value="PAS-assoc_C"/>
</dbReference>
<dbReference type="CDD" id="cd00130">
    <property type="entry name" value="PAS"/>
    <property type="match status" value="2"/>
</dbReference>
<keyword evidence="11" id="KW-0175">Coiled coil</keyword>
<dbReference type="InterPro" id="IPR003660">
    <property type="entry name" value="HAMP_dom"/>
</dbReference>
<evidence type="ECO:0000256" key="2">
    <source>
        <dbReference type="ARBA" id="ARBA00004651"/>
    </source>
</evidence>
<dbReference type="Pfam" id="PF00989">
    <property type="entry name" value="PAS"/>
    <property type="match status" value="1"/>
</dbReference>
<evidence type="ECO:0000256" key="9">
    <source>
        <dbReference type="ARBA" id="ARBA00022989"/>
    </source>
</evidence>
<dbReference type="SUPFAM" id="SSF55781">
    <property type="entry name" value="GAF domain-like"/>
    <property type="match status" value="1"/>
</dbReference>
<dbReference type="InterPro" id="IPR035965">
    <property type="entry name" value="PAS-like_dom_sf"/>
</dbReference>
<dbReference type="InterPro" id="IPR052162">
    <property type="entry name" value="Sensor_kinase/Photoreceptor"/>
</dbReference>
<dbReference type="Proteomes" id="UP000697998">
    <property type="component" value="Unassembled WGS sequence"/>
</dbReference>
<dbReference type="GO" id="GO:0005886">
    <property type="term" value="C:plasma membrane"/>
    <property type="evidence" value="ECO:0007669"/>
    <property type="project" value="UniProtKB-SubCell"/>
</dbReference>
<evidence type="ECO:0000313" key="17">
    <source>
        <dbReference type="Proteomes" id="UP000697998"/>
    </source>
</evidence>
<evidence type="ECO:0000256" key="5">
    <source>
        <dbReference type="ARBA" id="ARBA00022553"/>
    </source>
</evidence>
<feature type="domain" description="HAMP" evidence="15">
    <location>
        <begin position="304"/>
        <end position="356"/>
    </location>
</feature>
<keyword evidence="10 12" id="KW-0472">Membrane</keyword>
<evidence type="ECO:0000256" key="10">
    <source>
        <dbReference type="ARBA" id="ARBA00023136"/>
    </source>
</evidence>
<feature type="coiled-coil region" evidence="11">
    <location>
        <begin position="897"/>
        <end position="928"/>
    </location>
</feature>
<dbReference type="Gene3D" id="3.30.450.20">
    <property type="entry name" value="PAS domain"/>
    <property type="match status" value="5"/>
</dbReference>
<evidence type="ECO:0000259" key="15">
    <source>
        <dbReference type="PROSITE" id="PS50885"/>
    </source>
</evidence>
<dbReference type="CDD" id="cd18773">
    <property type="entry name" value="PDC1_HK_sensor"/>
    <property type="match status" value="1"/>
</dbReference>
<organism evidence="16 17">
    <name type="scientific">Candidatus Accumulibacter proximus</name>
    <dbReference type="NCBI Taxonomy" id="2954385"/>
    <lineage>
        <taxon>Bacteria</taxon>
        <taxon>Pseudomonadati</taxon>
        <taxon>Pseudomonadota</taxon>
        <taxon>Betaproteobacteria</taxon>
        <taxon>Candidatus Accumulibacter</taxon>
    </lineage>
</organism>
<evidence type="ECO:0000256" key="7">
    <source>
        <dbReference type="ARBA" id="ARBA00022692"/>
    </source>
</evidence>
<feature type="transmembrane region" description="Helical" evidence="12">
    <location>
        <begin position="281"/>
        <end position="303"/>
    </location>
</feature>
<dbReference type="SMART" id="SM00091">
    <property type="entry name" value="PAS"/>
    <property type="match status" value="3"/>
</dbReference>
<dbReference type="InterPro" id="IPR003018">
    <property type="entry name" value="GAF"/>
</dbReference>
<dbReference type="PROSITE" id="PS50113">
    <property type="entry name" value="PAC"/>
    <property type="match status" value="1"/>
</dbReference>
<dbReference type="Pfam" id="PF02743">
    <property type="entry name" value="dCache_1"/>
    <property type="match status" value="1"/>
</dbReference>
<dbReference type="Gene3D" id="3.30.450.40">
    <property type="match status" value="1"/>
</dbReference>
<keyword evidence="4" id="KW-1003">Cell membrane</keyword>
<dbReference type="EC" id="2.7.13.3" evidence="3"/>
<evidence type="ECO:0000256" key="11">
    <source>
        <dbReference type="SAM" id="Coils"/>
    </source>
</evidence>
<keyword evidence="5" id="KW-0597">Phosphoprotein</keyword>
<dbReference type="GO" id="GO:0006355">
    <property type="term" value="P:regulation of DNA-templated transcription"/>
    <property type="evidence" value="ECO:0007669"/>
    <property type="project" value="InterPro"/>
</dbReference>
<accession>A0A935PV50</accession>
<comment type="caution">
    <text evidence="16">The sequence shown here is derived from an EMBL/GenBank/DDBJ whole genome shotgun (WGS) entry which is preliminary data.</text>
</comment>
<dbReference type="GO" id="GO:0007165">
    <property type="term" value="P:signal transduction"/>
    <property type="evidence" value="ECO:0007669"/>
    <property type="project" value="InterPro"/>
</dbReference>
<dbReference type="InterPro" id="IPR013767">
    <property type="entry name" value="PAS_fold"/>
</dbReference>
<evidence type="ECO:0000256" key="12">
    <source>
        <dbReference type="SAM" id="Phobius"/>
    </source>
</evidence>
<feature type="domain" description="PAS" evidence="13">
    <location>
        <begin position="784"/>
        <end position="838"/>
    </location>
</feature>
<keyword evidence="7 12" id="KW-0812">Transmembrane</keyword>
<evidence type="ECO:0000256" key="4">
    <source>
        <dbReference type="ARBA" id="ARBA00022475"/>
    </source>
</evidence>
<dbReference type="PROSITE" id="PS50885">
    <property type="entry name" value="HAMP"/>
    <property type="match status" value="1"/>
</dbReference>
<evidence type="ECO:0000256" key="6">
    <source>
        <dbReference type="ARBA" id="ARBA00022679"/>
    </source>
</evidence>
<comment type="catalytic activity">
    <reaction evidence="1">
        <text>ATP + protein L-histidine = ADP + protein N-phospho-L-histidine.</text>
        <dbReference type="EC" id="2.7.13.3"/>
    </reaction>
</comment>
<dbReference type="EMBL" id="JADJMH010000001">
    <property type="protein sequence ID" value="MBK7673287.1"/>
    <property type="molecule type" value="Genomic_DNA"/>
</dbReference>
<evidence type="ECO:0000313" key="16">
    <source>
        <dbReference type="EMBL" id="MBK7673287.1"/>
    </source>
</evidence>
<dbReference type="Pfam" id="PF13188">
    <property type="entry name" value="PAS_8"/>
    <property type="match status" value="1"/>
</dbReference>
<feature type="domain" description="PAS" evidence="13">
    <location>
        <begin position="361"/>
        <end position="417"/>
    </location>
</feature>
<sequence length="945" mass="104631">MSWAKPLRPWLALRFLLAGMLPLLLVAALLLWVLLPQVLAEIETRHQALARAISGQVEVHLRSAGRELSAVAGYLQQRGLQPASFWFEPILDAHVGSGEVFAAIYVADAADSVYAVGLPPGQRRLREDLLAVDLSRWAVLREARQRQAPVWSDVFLSAVSGRLTVSLAIPVGDQVLVGEVAIDRLAEFIGHLLAEAGMLTMILDRQGQIIADSHRRLGGQQLNLGHLPIVGDALRGRFVSHELELEGERFIATLVSVPQLGWTVLVAQPRSDALQPFESTLWALAAGALAALLLATSATLLLARGFARRIGRYAAQAHAIAEGNYGQSWPLSQIREFDSLAGDLDRMSLAIRQRERDLATSEARYRSLISNAPVVIFQFDQEGVFELSEGKGLASAGLAPGEAVGQSVFALYRDHPEIAAQARRALGGEALQFVSRFGDTFFDTYFNPVRAVDGSLKVIGVAVDITERSCAEEALRRANRQLRMISECNQALIRASDESELLSTICRIVVEVGGYRMAWVGYAEHDEQRTVRPMAHAGHEAGYLEGLNTTWAEAERGRGANGTAIRTGRPCVIPNVAADPCFAPWRAEAVERGYAALCALPLIVGEQTLGALSIYASAEDAFDGDEVALLSELAGDLAFGISVLRMRLERDRTDRALQESEARYRLLFDSNPHAMWVLDAETRAFLTVNDAAVASYGFSRSEFRDMTIMDLNPDEDSPLLSEDIVAVEERGDYGGFWRHRRQDGTLVDVEIISHALSFEGRPAELVLVNDITERKRAEQALLESELKYRELVENANSIILRWTPEGVITFINEFGLKFFGYSEEELLGRQLVGSIVPPTASQGSDLRPLMETICLHPEEFERRVNLNMRRGGERVWVSWTNKVVFDDWGRVVEVFSVGSDITERKRAEEELERHRERLEEMVGERTAELRQAMMQLVQAEKLAAL</sequence>
<feature type="domain" description="PAC" evidence="14">
    <location>
        <begin position="858"/>
        <end position="913"/>
    </location>
</feature>
<dbReference type="SMART" id="SM00065">
    <property type="entry name" value="GAF"/>
    <property type="match status" value="1"/>
</dbReference>
<gene>
    <name evidence="16" type="ORF">IPJ27_00155</name>
</gene>
<protein>
    <recommendedName>
        <fullName evidence="3">histidine kinase</fullName>
        <ecNumber evidence="3">2.7.13.3</ecNumber>
    </recommendedName>
</protein>
<dbReference type="NCBIfam" id="TIGR00229">
    <property type="entry name" value="sensory_box"/>
    <property type="match status" value="3"/>
</dbReference>
<dbReference type="GO" id="GO:0004673">
    <property type="term" value="F:protein histidine kinase activity"/>
    <property type="evidence" value="ECO:0007669"/>
    <property type="project" value="UniProtKB-EC"/>
</dbReference>
<name>A0A935PV50_9PROT</name>
<keyword evidence="8" id="KW-0418">Kinase</keyword>
<keyword evidence="9 12" id="KW-1133">Transmembrane helix</keyword>
<keyword evidence="6" id="KW-0808">Transferase</keyword>
<evidence type="ECO:0000256" key="8">
    <source>
        <dbReference type="ARBA" id="ARBA00022777"/>
    </source>
</evidence>
<evidence type="ECO:0000256" key="3">
    <source>
        <dbReference type="ARBA" id="ARBA00012438"/>
    </source>
</evidence>
<dbReference type="PANTHER" id="PTHR43304:SF1">
    <property type="entry name" value="PAC DOMAIN-CONTAINING PROTEIN"/>
    <property type="match status" value="1"/>
</dbReference>
<dbReference type="Pfam" id="PF08448">
    <property type="entry name" value="PAS_4"/>
    <property type="match status" value="1"/>
</dbReference>
<evidence type="ECO:0000259" key="14">
    <source>
        <dbReference type="PROSITE" id="PS50113"/>
    </source>
</evidence>
<dbReference type="InterPro" id="IPR033479">
    <property type="entry name" value="dCache_1"/>
</dbReference>
<dbReference type="Pfam" id="PF13185">
    <property type="entry name" value="GAF_2"/>
    <property type="match status" value="1"/>
</dbReference>
<evidence type="ECO:0000256" key="1">
    <source>
        <dbReference type="ARBA" id="ARBA00000085"/>
    </source>
</evidence>
<reference evidence="16 17" key="1">
    <citation type="submission" date="2020-10" db="EMBL/GenBank/DDBJ databases">
        <title>Connecting structure to function with the recovery of over 1000 high-quality activated sludge metagenome-assembled genomes encoding full-length rRNA genes using long-read sequencing.</title>
        <authorList>
            <person name="Singleton C.M."/>
            <person name="Petriglieri F."/>
            <person name="Kristensen J.M."/>
            <person name="Kirkegaard R.H."/>
            <person name="Michaelsen T.Y."/>
            <person name="Andersen M.H."/>
            <person name="Karst S.M."/>
            <person name="Dueholm M.S."/>
            <person name="Nielsen P.H."/>
            <person name="Albertsen M."/>
        </authorList>
    </citation>
    <scope>NUCLEOTIDE SEQUENCE [LARGE SCALE GENOMIC DNA]</scope>
    <source>
        <strain evidence="16">EsbW_18-Q3-R4-48_BATAC.285</strain>
    </source>
</reference>
<evidence type="ECO:0000259" key="13">
    <source>
        <dbReference type="PROSITE" id="PS50112"/>
    </source>
</evidence>
<dbReference type="PANTHER" id="PTHR43304">
    <property type="entry name" value="PHYTOCHROME-LIKE PROTEIN CPH1"/>
    <property type="match status" value="1"/>
</dbReference>
<feature type="domain" description="PAS" evidence="13">
    <location>
        <begin position="660"/>
        <end position="731"/>
    </location>
</feature>